<dbReference type="PROSITE" id="PS51782">
    <property type="entry name" value="LYSM"/>
    <property type="match status" value="3"/>
</dbReference>
<feature type="domain" description="LysM" evidence="2">
    <location>
        <begin position="242"/>
        <end position="287"/>
    </location>
</feature>
<feature type="compositionally biased region" description="Basic residues" evidence="1">
    <location>
        <begin position="353"/>
        <end position="367"/>
    </location>
</feature>
<feature type="region of interest" description="Disordered" evidence="1">
    <location>
        <begin position="307"/>
        <end position="370"/>
    </location>
</feature>
<dbReference type="Pfam" id="PF01464">
    <property type="entry name" value="SLT"/>
    <property type="match status" value="1"/>
</dbReference>
<gene>
    <name evidence="3" type="ORF">UT77_C0011G0006</name>
</gene>
<dbReference type="Pfam" id="PF01476">
    <property type="entry name" value="LysM"/>
    <property type="match status" value="3"/>
</dbReference>
<dbReference type="SMART" id="SM00257">
    <property type="entry name" value="LysM"/>
    <property type="match status" value="3"/>
</dbReference>
<dbReference type="InterPro" id="IPR018392">
    <property type="entry name" value="LysM"/>
</dbReference>
<dbReference type="InterPro" id="IPR023346">
    <property type="entry name" value="Lysozyme-like_dom_sf"/>
</dbReference>
<reference evidence="3 4" key="1">
    <citation type="journal article" date="2015" name="Nature">
        <title>rRNA introns, odd ribosomes, and small enigmatic genomes across a large radiation of phyla.</title>
        <authorList>
            <person name="Brown C.T."/>
            <person name="Hug L.A."/>
            <person name="Thomas B.C."/>
            <person name="Sharon I."/>
            <person name="Castelle C.J."/>
            <person name="Singh A."/>
            <person name="Wilkins M.J."/>
            <person name="Williams K.H."/>
            <person name="Banfield J.F."/>
        </authorList>
    </citation>
    <scope>NUCLEOTIDE SEQUENCE [LARGE SCALE GENOMIC DNA]</scope>
</reference>
<feature type="domain" description="LysM" evidence="2">
    <location>
        <begin position="363"/>
        <end position="407"/>
    </location>
</feature>
<dbReference type="InterPro" id="IPR008258">
    <property type="entry name" value="Transglycosylase_SLT_dom_1"/>
</dbReference>
<dbReference type="PANTHER" id="PTHR33734">
    <property type="entry name" value="LYSM DOMAIN-CONTAINING GPI-ANCHORED PROTEIN 2"/>
    <property type="match status" value="1"/>
</dbReference>
<dbReference type="AlphaFoldDB" id="A0A0G0T2V4"/>
<evidence type="ECO:0000259" key="2">
    <source>
        <dbReference type="PROSITE" id="PS51782"/>
    </source>
</evidence>
<dbReference type="SUPFAM" id="SSF53955">
    <property type="entry name" value="Lysozyme-like"/>
    <property type="match status" value="1"/>
</dbReference>
<feature type="domain" description="LysM" evidence="2">
    <location>
        <begin position="164"/>
        <end position="209"/>
    </location>
</feature>
<evidence type="ECO:0000313" key="3">
    <source>
        <dbReference type="EMBL" id="KKR41435.1"/>
    </source>
</evidence>
<comment type="caution">
    <text evidence="3">The sequence shown here is derived from an EMBL/GenBank/DDBJ whole genome shotgun (WGS) entry which is preliminary data.</text>
</comment>
<dbReference type="InterPro" id="IPR036779">
    <property type="entry name" value="LysM_dom_sf"/>
</dbReference>
<dbReference type="SUPFAM" id="SSF54106">
    <property type="entry name" value="LysM domain"/>
    <property type="match status" value="3"/>
</dbReference>
<dbReference type="PATRIC" id="fig|1618431.3.peg.1100"/>
<dbReference type="Gene3D" id="1.10.530.10">
    <property type="match status" value="1"/>
</dbReference>
<accession>A0A0G0T2V4</accession>
<organism evidence="3 4">
    <name type="scientific">Candidatus Daviesbacteria bacterium GW2011_GWC2_40_12</name>
    <dbReference type="NCBI Taxonomy" id="1618431"/>
    <lineage>
        <taxon>Bacteria</taxon>
        <taxon>Candidatus Daviesiibacteriota</taxon>
    </lineage>
</organism>
<dbReference type="EMBL" id="LBYB01000011">
    <property type="protein sequence ID" value="KKR41435.1"/>
    <property type="molecule type" value="Genomic_DNA"/>
</dbReference>
<dbReference type="Gene3D" id="3.10.350.10">
    <property type="entry name" value="LysM domain"/>
    <property type="match status" value="3"/>
</dbReference>
<feature type="compositionally biased region" description="Low complexity" evidence="1">
    <location>
        <begin position="335"/>
        <end position="351"/>
    </location>
</feature>
<sequence>MRHLRDLYSEFGDWHLALAAYNCGNGGVRRAMKKFANDSIPLDFWTIREKLPRETRNYVPLYIAAAKIALNPEEYGIKLADIKFDDEYNYDTFILKEPVSLAVLAKCLDPNATEDDIKKMNPELIRSFTPPDVPEYILKIPKGKNELFTANFNALTPEEKQPWFIHPVERGETISSISKKFDVPKTELVDANNLKGYKVKLKPGTELRIPVKFTDIASNFKNGNSENHENGNGYEQDDSIQIIHTVKKGETLYSIANTYRVLLDDLKLWNIIPVDSNSIAIGSKLVINTYKPGKPNLTSLKSSFSVRQNGNKADSNKAKFQDSSKVSISSPNKTNSIAQNNSSANSDSSQSKTVKKEKHKSSRKHTVKSGDTLSSIAKKYGVSLNSLVKANKNIKPDKLRIGQVIRIK</sequence>
<protein>
    <submittedName>
        <fullName evidence="3">Membrane-bound lytic murein transglycosylase D</fullName>
    </submittedName>
</protein>
<dbReference type="Proteomes" id="UP000034881">
    <property type="component" value="Unassembled WGS sequence"/>
</dbReference>
<dbReference type="PANTHER" id="PTHR33734:SF22">
    <property type="entry name" value="MEMBRANE-BOUND LYTIC MUREIN TRANSGLYCOSYLASE D"/>
    <property type="match status" value="1"/>
</dbReference>
<evidence type="ECO:0000256" key="1">
    <source>
        <dbReference type="SAM" id="MobiDB-lite"/>
    </source>
</evidence>
<evidence type="ECO:0000313" key="4">
    <source>
        <dbReference type="Proteomes" id="UP000034881"/>
    </source>
</evidence>
<dbReference type="GO" id="GO:0008932">
    <property type="term" value="F:lytic endotransglycosylase activity"/>
    <property type="evidence" value="ECO:0007669"/>
    <property type="project" value="TreeGrafter"/>
</dbReference>
<feature type="compositionally biased region" description="Polar residues" evidence="1">
    <location>
        <begin position="323"/>
        <end position="334"/>
    </location>
</feature>
<dbReference type="CDD" id="cd00118">
    <property type="entry name" value="LysM"/>
    <property type="match status" value="3"/>
</dbReference>
<name>A0A0G0T2V4_9BACT</name>
<proteinExistence type="predicted"/>